<name>A0A923PFR1_9BACT</name>
<dbReference type="EMBL" id="JACSIT010000061">
    <property type="protein sequence ID" value="MBC6993255.1"/>
    <property type="molecule type" value="Genomic_DNA"/>
</dbReference>
<protein>
    <submittedName>
        <fullName evidence="1">Uncharacterized protein</fullName>
    </submittedName>
</protein>
<dbReference type="RefSeq" id="WP_187465371.1">
    <property type="nucleotide sequence ID" value="NZ_JACSIT010000061.1"/>
</dbReference>
<proteinExistence type="predicted"/>
<evidence type="ECO:0000313" key="2">
    <source>
        <dbReference type="Proteomes" id="UP000650081"/>
    </source>
</evidence>
<evidence type="ECO:0000313" key="1">
    <source>
        <dbReference type="EMBL" id="MBC6993255.1"/>
    </source>
</evidence>
<accession>A0A923PFR1</accession>
<keyword evidence="2" id="KW-1185">Reference proteome</keyword>
<dbReference type="Proteomes" id="UP000650081">
    <property type="component" value="Unassembled WGS sequence"/>
</dbReference>
<dbReference type="AlphaFoldDB" id="A0A923PFR1"/>
<sequence length="1132" mass="125627">MQPINPAIAPHPAEDYAGMRAEGFAAIERLAHQRWTDYNAHDPGITLLENLLYALAETGYRGQFDLADLLTGPGGAIDHRQPFFTARRILTGAPLTNDDFRRLLIDSLGLSNAWAICKQCACGPLLFAECKDGELSTAPRWRLALDPSNRREEHPVRIQGFTDFLLQFATDQEYGNLNSHRLDGTLVYPLPAGEFLSIPAELRFPDWRQLSESAYREVSASTTVLEGLTIERFSRDRTLLEPVDADDFRRGVRDIFFLDVTLRLRTGDGALIQLLLTEITLRVWLGAEDAALIDPPTLEALLGQSDLFARYLGKLQRREGILATSQRLLHDNRRVGEDYCRVDGIRAEDVAVCADLHLTPGADVEQTLALVYYTLESLLNPLVPFRTLAELESLGIPTEAIFTGPPLQQGFLLQEDLDAAQLRSVVYVSDLVNALMDLPGVSTLEALRFTVYDADGRPLAPAHPWCIPVSPGHYPALYLAASQVMVYKDGLPLLPRRAELRSVLAQLRAADRAVALPTEQLDYPVPTGKHRPAPEYLPVQRTLPTIYGLSEEGLGADAGAGRRAKARQLAGYLFPFEQIVATTAQQLAGFGDLFSTDEAVAATYPHPSLAGAGEPLGHLAELLTPAATPAALRDLLEPAGRFADRRNRFLDHLLARFGESIANYSLLIHDQSTRRAYGPEKLIQDKVRFLRFYPEISGRRGTGINYTRAEGVCAYRNRSGLGERIRRLLGMEDARAYFSLETERIEGGWKSGFVVTAPAPNLSMAPALRRPSGESTDPPGIYGATAEEAEARAWEVVRELIELAPDPANYAGDELHNAAGEALATLGAGVTQQEVADFFSAALARERLYVVEHILLRPKFPGDALLSVCLAENCEHWGMEDPYSFRITYVLPADVEPFSQDMELRRYADRLIRRETPAHLLPKLCWVSDAKAESEYSPEELAELAEQCRCPVPDALARQLSRFEAVYCAYLERNKDFAWTALNDELSSAVLDLLPPAATPTTAHLLLGYYGENFRRFLADVARSNETLPPAASADWADSVWDDLVDDLVLIQQNDPAFYGQTGMEDAARRADFRQTVESFYGDWLDVSFRLHRLLLVFEQLRSAYPEATLHDCDDGDDDQPVRLDQTTLGTL</sequence>
<reference evidence="1" key="1">
    <citation type="submission" date="2020-08" db="EMBL/GenBank/DDBJ databases">
        <title>Lewinella bacteria from marine environments.</title>
        <authorList>
            <person name="Zhong Y."/>
        </authorList>
    </citation>
    <scope>NUCLEOTIDE SEQUENCE</scope>
    <source>
        <strain evidence="1">KCTC 42187</strain>
    </source>
</reference>
<gene>
    <name evidence="1" type="ORF">H9S92_03710</name>
</gene>
<comment type="caution">
    <text evidence="1">The sequence shown here is derived from an EMBL/GenBank/DDBJ whole genome shotgun (WGS) entry which is preliminary data.</text>
</comment>
<organism evidence="1 2">
    <name type="scientific">Neolewinella lacunae</name>
    <dbReference type="NCBI Taxonomy" id="1517758"/>
    <lineage>
        <taxon>Bacteria</taxon>
        <taxon>Pseudomonadati</taxon>
        <taxon>Bacteroidota</taxon>
        <taxon>Saprospiria</taxon>
        <taxon>Saprospirales</taxon>
        <taxon>Lewinellaceae</taxon>
        <taxon>Neolewinella</taxon>
    </lineage>
</organism>